<evidence type="ECO:0000313" key="2">
    <source>
        <dbReference type="Proteomes" id="UP000199664"/>
    </source>
</evidence>
<dbReference type="Proteomes" id="UP000199664">
    <property type="component" value="Unassembled WGS sequence"/>
</dbReference>
<dbReference type="SUPFAM" id="SSF51735">
    <property type="entry name" value="NAD(P)-binding Rossmann-fold domains"/>
    <property type="match status" value="1"/>
</dbReference>
<dbReference type="PANTHER" id="PTHR14097:SF7">
    <property type="entry name" value="OXIDOREDUCTASE HTATIP2"/>
    <property type="match status" value="1"/>
</dbReference>
<dbReference type="OrthoDB" id="9798632at2"/>
<organism evidence="1 2">
    <name type="scientific">Bosea lupini</name>
    <dbReference type="NCBI Taxonomy" id="1036779"/>
    <lineage>
        <taxon>Bacteria</taxon>
        <taxon>Pseudomonadati</taxon>
        <taxon>Pseudomonadota</taxon>
        <taxon>Alphaproteobacteria</taxon>
        <taxon>Hyphomicrobiales</taxon>
        <taxon>Boseaceae</taxon>
        <taxon>Bosea</taxon>
    </lineage>
</organism>
<dbReference type="Gene3D" id="3.40.50.720">
    <property type="entry name" value="NAD(P)-binding Rossmann-like Domain"/>
    <property type="match status" value="1"/>
</dbReference>
<dbReference type="EMBL" id="FOAN01000011">
    <property type="protein sequence ID" value="SEM42866.1"/>
    <property type="molecule type" value="Genomic_DNA"/>
</dbReference>
<keyword evidence="2" id="KW-1185">Reference proteome</keyword>
<dbReference type="RefSeq" id="WP_091841583.1">
    <property type="nucleotide sequence ID" value="NZ_FOAN01000011.1"/>
</dbReference>
<reference evidence="2" key="1">
    <citation type="submission" date="2016-10" db="EMBL/GenBank/DDBJ databases">
        <authorList>
            <person name="Varghese N."/>
            <person name="Submissions S."/>
        </authorList>
    </citation>
    <scope>NUCLEOTIDE SEQUENCE [LARGE SCALE GENOMIC DNA]</scope>
    <source>
        <strain evidence="2">LMG 26383,CCUG 61248,R- 45681</strain>
    </source>
</reference>
<accession>A0A1H7Y9G6</accession>
<proteinExistence type="predicted"/>
<gene>
    <name evidence="1" type="ORF">SAMN04515666_111102</name>
</gene>
<dbReference type="InterPro" id="IPR036291">
    <property type="entry name" value="NAD(P)-bd_dom_sf"/>
</dbReference>
<sequence>MKLLLAGATGLVGGHVLAQALADPRIDAVIAPTRRALAAHPKLLAPAVDFEALPEDAPWWAADAAISALGTTIGKAGSQDAFRRVDHGYQLAVARLAHQHGTPAFLLNSALGADPASRIFYNRVKGELERDLAGLDFASLTFVRPGLIGGERSEVRTAERAALILLGILGPVLPRAWRINPAGRIAAAMIEAAIAAKPGRHVVSSAALV</sequence>
<dbReference type="AlphaFoldDB" id="A0A1H7Y9G6"/>
<dbReference type="PANTHER" id="PTHR14097">
    <property type="entry name" value="OXIDOREDUCTASE HTATIP2"/>
    <property type="match status" value="1"/>
</dbReference>
<protein>
    <submittedName>
        <fullName evidence="1">Uncharacterized conserved protein YbjT, contains NAD(P)-binding and DUF2867 domains</fullName>
    </submittedName>
</protein>
<dbReference type="STRING" id="1036779.SAMN04515666_111102"/>
<name>A0A1H7Y9G6_9HYPH</name>
<evidence type="ECO:0000313" key="1">
    <source>
        <dbReference type="EMBL" id="SEM42866.1"/>
    </source>
</evidence>